<dbReference type="GO" id="GO:0000930">
    <property type="term" value="C:gamma-tubulin complex"/>
    <property type="evidence" value="ECO:0000318"/>
    <property type="project" value="GO_Central"/>
</dbReference>
<dbReference type="InterPro" id="IPR007259">
    <property type="entry name" value="GCP"/>
</dbReference>
<dbReference type="GO" id="GO:0000278">
    <property type="term" value="P:mitotic cell cycle"/>
    <property type="evidence" value="ECO:0000318"/>
    <property type="project" value="GO_Central"/>
</dbReference>
<sequence length="1000" mass="113248">MEENESELVRGVLHMLQGFSSSLFYWNSNKHEFCVKTGIYASRLFQASLHCALDQFIFCGTCLKLVELFVKKVEISHDAIPTLRAFAGCVSSWLKRLRDISLEEETKSMRSSIEATTTLLYLGSSLSSVCSGAEYLFHIVYGAIPCSYFKSEPCVPACEFATHILDHLFLKLNEGSEESYHMLVAIFTGTLLPYLEGLHSWLSNGTLDDPFEEMFFCANEAVSIGQPEFWEKSYFYRKRLQVNKCPSVSSLSNDGGETLKSTCKNDIDVIVCPLFLKDTAKAIVSAGKSLQLFRHVHSNSISILIGDIDHTVGLLGIEKYYLFISQLRNIVDGGDKVGPRCSDSIHSENGKPNADEFDDQIAAHFQKVLYNKGMGMLSLSEIFLISLVGLIGDWTNKYAANPYQLSQVLNTCVEHTLDENDKTENNNNNNILQENSPSWLRFMIDRITKKIRLTDTQGEFSSKLKCRDDDCSEEMMKSEEYSLGSYSKKWLIDYIFEMNQISVVPGFYPENPNMAICRNFLMKNKDYWDDLNISSYSQLPSLNDESLRKTIFGEEISMAGATTDQINTGSSLKSEPSKLSDFECIYQGGGSKTLNSLFPFPTFLPCCKETTPISELIPFQNSSSLASSVLHWIQSFKPKISPLPAVIIRECLTVYIKKQVDHVGKHILLKLMSDWKLMDELGVLRAIYLLGSGDLLQQFLTVIFDKLDRGNSLDDEFELNTMLQDSIRNSADGRILTSPDSLVISITKYNFGFGIDALDIFQFTYKVPWPLDLIVNSEAINKYNQVMGFLLKVKRAKFALDKARKWMWKCKGKMSPNHKRHLLMEQKLLHFVDAFHQYVMDRVFHSAWLDFCNGMISATSLDEVIEVHEAYLLSIQRQCFVAPDKLWALIASRIKIILGLALDFYSVQQTLVNGGAVSAIKTRCEMEVDRIEKQFDDCIAFLLRVLSFKLNVGHFPHLADLVTRINYNYFYMSANGNLLTVPSFETSIKSAKPFAGRADP</sequence>
<dbReference type="GO" id="GO:0005874">
    <property type="term" value="C:microtubule"/>
    <property type="evidence" value="ECO:0007669"/>
    <property type="project" value="UniProtKB-KW"/>
</dbReference>
<dbReference type="Pfam" id="PF04130">
    <property type="entry name" value="GCP_C_terminal"/>
    <property type="match status" value="1"/>
</dbReference>
<dbReference type="GO" id="GO:0051225">
    <property type="term" value="P:spindle assembly"/>
    <property type="evidence" value="ECO:0000318"/>
    <property type="project" value="GO_Central"/>
</dbReference>
<comment type="similarity">
    <text evidence="1 5">Belongs to the TUBGCP family.</text>
</comment>
<dbReference type="PANTHER" id="PTHR19302:SF33">
    <property type="entry name" value="GAMMA-TUBULIN COMPLEX COMPONENT 5"/>
    <property type="match status" value="1"/>
</dbReference>
<dbReference type="GO" id="GO:0007020">
    <property type="term" value="P:microtubule nucleation"/>
    <property type="evidence" value="ECO:0000318"/>
    <property type="project" value="GO_Central"/>
</dbReference>
<comment type="subcellular location">
    <subcellularLocation>
        <location evidence="5">Cytoplasm</location>
        <location evidence="5">Cytoskeleton</location>
        <location evidence="5">Microtubule organizing center</location>
    </subcellularLocation>
</comment>
<evidence type="ECO:0000259" key="7">
    <source>
        <dbReference type="Pfam" id="PF17681"/>
    </source>
</evidence>
<keyword evidence="4 5" id="KW-0206">Cytoskeleton</keyword>
<feature type="domain" description="Gamma tubulin complex component C-terminal" evidence="6">
    <location>
        <begin position="677"/>
        <end position="971"/>
    </location>
</feature>
<dbReference type="GO" id="GO:0051321">
    <property type="term" value="P:meiotic cell cycle"/>
    <property type="evidence" value="ECO:0000318"/>
    <property type="project" value="GO_Central"/>
</dbReference>
<evidence type="ECO:0000256" key="2">
    <source>
        <dbReference type="ARBA" id="ARBA00022490"/>
    </source>
</evidence>
<dbReference type="Proteomes" id="UP000036987">
    <property type="component" value="Unassembled WGS sequence"/>
</dbReference>
<keyword evidence="9" id="KW-1185">Reference proteome</keyword>
<keyword evidence="3 5" id="KW-0493">Microtubule</keyword>
<protein>
    <recommendedName>
        <fullName evidence="5">Gamma-tubulin complex component</fullName>
    </recommendedName>
</protein>
<accession>A0A0K9NJK0</accession>
<comment type="function">
    <text evidence="5">Component of the gamma-tubulin ring complex (gTuRC) which mediates microtubule nucleation.</text>
</comment>
<dbReference type="OrthoDB" id="66546at2759"/>
<evidence type="ECO:0000313" key="8">
    <source>
        <dbReference type="EMBL" id="KMZ56798.1"/>
    </source>
</evidence>
<dbReference type="GO" id="GO:0043015">
    <property type="term" value="F:gamma-tubulin binding"/>
    <property type="evidence" value="ECO:0000318"/>
    <property type="project" value="GO_Central"/>
</dbReference>
<dbReference type="InterPro" id="IPR040457">
    <property type="entry name" value="GCP_C"/>
</dbReference>
<evidence type="ECO:0000313" key="9">
    <source>
        <dbReference type="Proteomes" id="UP000036987"/>
    </source>
</evidence>
<dbReference type="EMBL" id="LFYR01002138">
    <property type="protein sequence ID" value="KMZ56798.1"/>
    <property type="molecule type" value="Genomic_DNA"/>
</dbReference>
<dbReference type="Gene3D" id="1.20.120.1900">
    <property type="entry name" value="Gamma-tubulin complex, C-terminal domain"/>
    <property type="match status" value="1"/>
</dbReference>
<dbReference type="GO" id="GO:0031122">
    <property type="term" value="P:cytoplasmic microtubule organization"/>
    <property type="evidence" value="ECO:0000318"/>
    <property type="project" value="GO_Central"/>
</dbReference>
<dbReference type="STRING" id="29655.A0A0K9NJK0"/>
<keyword evidence="2 5" id="KW-0963">Cytoplasm</keyword>
<evidence type="ECO:0000256" key="4">
    <source>
        <dbReference type="ARBA" id="ARBA00023212"/>
    </source>
</evidence>
<evidence type="ECO:0000259" key="6">
    <source>
        <dbReference type="Pfam" id="PF04130"/>
    </source>
</evidence>
<dbReference type="Pfam" id="PF17681">
    <property type="entry name" value="GCP_N_terminal"/>
    <property type="match status" value="1"/>
</dbReference>
<dbReference type="InterPro" id="IPR042241">
    <property type="entry name" value="GCP_C_sf"/>
</dbReference>
<evidence type="ECO:0000256" key="1">
    <source>
        <dbReference type="ARBA" id="ARBA00010337"/>
    </source>
</evidence>
<reference evidence="9" key="1">
    <citation type="journal article" date="2016" name="Nature">
        <title>The genome of the seagrass Zostera marina reveals angiosperm adaptation to the sea.</title>
        <authorList>
            <person name="Olsen J.L."/>
            <person name="Rouze P."/>
            <person name="Verhelst B."/>
            <person name="Lin Y.-C."/>
            <person name="Bayer T."/>
            <person name="Collen J."/>
            <person name="Dattolo E."/>
            <person name="De Paoli E."/>
            <person name="Dittami S."/>
            <person name="Maumus F."/>
            <person name="Michel G."/>
            <person name="Kersting A."/>
            <person name="Lauritano C."/>
            <person name="Lohaus R."/>
            <person name="Toepel M."/>
            <person name="Tonon T."/>
            <person name="Vanneste K."/>
            <person name="Amirebrahimi M."/>
            <person name="Brakel J."/>
            <person name="Bostroem C."/>
            <person name="Chovatia M."/>
            <person name="Grimwood J."/>
            <person name="Jenkins J.W."/>
            <person name="Jueterbock A."/>
            <person name="Mraz A."/>
            <person name="Stam W.T."/>
            <person name="Tice H."/>
            <person name="Bornberg-Bauer E."/>
            <person name="Green P.J."/>
            <person name="Pearson G.A."/>
            <person name="Procaccini G."/>
            <person name="Duarte C.M."/>
            <person name="Schmutz J."/>
            <person name="Reusch T.B.H."/>
            <person name="Van de Peer Y."/>
        </authorList>
    </citation>
    <scope>NUCLEOTIDE SEQUENCE [LARGE SCALE GENOMIC DNA]</scope>
    <source>
        <strain evidence="9">cv. Finnish</strain>
    </source>
</reference>
<dbReference type="PANTHER" id="PTHR19302">
    <property type="entry name" value="GAMMA TUBULIN COMPLEX PROTEIN"/>
    <property type="match status" value="1"/>
</dbReference>
<dbReference type="InterPro" id="IPR041470">
    <property type="entry name" value="GCP_N"/>
</dbReference>
<organism evidence="8 9">
    <name type="scientific">Zostera marina</name>
    <name type="common">Eelgrass</name>
    <dbReference type="NCBI Taxonomy" id="29655"/>
    <lineage>
        <taxon>Eukaryota</taxon>
        <taxon>Viridiplantae</taxon>
        <taxon>Streptophyta</taxon>
        <taxon>Embryophyta</taxon>
        <taxon>Tracheophyta</taxon>
        <taxon>Spermatophyta</taxon>
        <taxon>Magnoliopsida</taxon>
        <taxon>Liliopsida</taxon>
        <taxon>Zosteraceae</taxon>
        <taxon>Zostera</taxon>
    </lineage>
</organism>
<comment type="caution">
    <text evidence="8">The sequence shown here is derived from an EMBL/GenBank/DDBJ whole genome shotgun (WGS) entry which is preliminary data.</text>
</comment>
<gene>
    <name evidence="8" type="ORF">ZOSMA_91G00640</name>
</gene>
<dbReference type="GO" id="GO:0000922">
    <property type="term" value="C:spindle pole"/>
    <property type="evidence" value="ECO:0007669"/>
    <property type="project" value="InterPro"/>
</dbReference>
<name>A0A0K9NJK0_ZOSMR</name>
<feature type="domain" description="Gamma tubulin complex component protein N-terminal" evidence="7">
    <location>
        <begin position="9"/>
        <end position="300"/>
    </location>
</feature>
<dbReference type="OMA" id="EEMFFFA"/>
<evidence type="ECO:0000256" key="5">
    <source>
        <dbReference type="RuleBase" id="RU363050"/>
    </source>
</evidence>
<evidence type="ECO:0000256" key="3">
    <source>
        <dbReference type="ARBA" id="ARBA00022701"/>
    </source>
</evidence>
<proteinExistence type="inferred from homology"/>
<dbReference type="AlphaFoldDB" id="A0A0K9NJK0"/>